<feature type="region of interest" description="Disordered" evidence="2">
    <location>
        <begin position="178"/>
        <end position="198"/>
    </location>
</feature>
<dbReference type="InParanoid" id="D8MBC7"/>
<protein>
    <submittedName>
        <fullName evidence="3">Uncharacterized protein</fullName>
    </submittedName>
</protein>
<dbReference type="AlphaFoldDB" id="D8MBC7"/>
<keyword evidence="4" id="KW-1185">Reference proteome</keyword>
<dbReference type="SUPFAM" id="SSF57997">
    <property type="entry name" value="Tropomyosin"/>
    <property type="match status" value="1"/>
</dbReference>
<evidence type="ECO:0000313" key="4">
    <source>
        <dbReference type="Proteomes" id="UP000008312"/>
    </source>
</evidence>
<dbReference type="OMA" id="NVYKQQV"/>
<dbReference type="Proteomes" id="UP000008312">
    <property type="component" value="Unassembled WGS sequence"/>
</dbReference>
<gene>
    <name evidence="3" type="ORF">GSBLH_T00006915001</name>
</gene>
<proteinExistence type="predicted"/>
<accession>D8MBC7</accession>
<dbReference type="GeneID" id="24923039"/>
<evidence type="ECO:0000256" key="1">
    <source>
        <dbReference type="SAM" id="Coils"/>
    </source>
</evidence>
<feature type="coiled-coil region" evidence="1">
    <location>
        <begin position="523"/>
        <end position="564"/>
    </location>
</feature>
<organism evidence="3">
    <name type="scientific">Blastocystis hominis</name>
    <dbReference type="NCBI Taxonomy" id="12968"/>
    <lineage>
        <taxon>Eukaryota</taxon>
        <taxon>Sar</taxon>
        <taxon>Stramenopiles</taxon>
        <taxon>Bigyra</taxon>
        <taxon>Opalozoa</taxon>
        <taxon>Opalinata</taxon>
        <taxon>Blastocystidae</taxon>
        <taxon>Blastocystis</taxon>
    </lineage>
</organism>
<dbReference type="RefSeq" id="XP_012899414.1">
    <property type="nucleotide sequence ID" value="XM_013043960.1"/>
</dbReference>
<keyword evidence="1" id="KW-0175">Coiled coil</keyword>
<dbReference type="OrthoDB" id="2157641at2759"/>
<name>D8MBC7_BLAHO</name>
<evidence type="ECO:0000256" key="2">
    <source>
        <dbReference type="SAM" id="MobiDB-lite"/>
    </source>
</evidence>
<evidence type="ECO:0000313" key="3">
    <source>
        <dbReference type="EMBL" id="CBK25366.2"/>
    </source>
</evidence>
<sequence length="597" mass="68971">MKESDYTSIKEKVVSLENGLQAIGLAQDAKAKEDRENLVARNRMASVRNLGYLLDGMRARRVLSLLFLWKERCNETKLEENCEARVRDAESRSAASLNELTSRVQSLTEEAEKKEEEHRATLYKARSDASLRAIESIAKLEQAFVQWMRLSKQEQFAEKATACEKQLTEANTAIERTESELKEAREKAENEKAELEKKYQQDMRDYEDLRMESAKTRSALESLLQDKEAAEERNRQLAKQIEQLGLSMATFQEAANGSEDDKQAIVARLQLQVNDLENRLAQSQKDEEEYRRKWELLQDFSADELTRAQKKIDELTATCSELIKQVEDANNQEHMMALVQEKEQLESKIHEMEIQFEATVDVVNNSSQIAVQRENQIDDLKGKIAGLEKKLEEVTQQKEALEKALEEAQQKQVESDATISGMEKSNTALKEEVMKMKRRVLALKNMEENMQDVEDLLQQRETQLKDVLERIKKAEKTSEFCRSEVKRYEALNAELEHRMSNYLFREGQAGEVLEKIVEKQVDRPETLEKVSELEKTVESLREEIVRLENTLKQKTDEEARQKQAHEAFKLKKVLPLKFFPIGNAPEKRTGRSEDVCG</sequence>
<dbReference type="EMBL" id="FN668691">
    <property type="protein sequence ID" value="CBK25366.2"/>
    <property type="molecule type" value="Genomic_DNA"/>
</dbReference>
<reference evidence="3" key="1">
    <citation type="submission" date="2010-02" db="EMBL/GenBank/DDBJ databases">
        <title>Sequencing and annotation of the Blastocystis hominis genome.</title>
        <authorList>
            <person name="Wincker P."/>
        </authorList>
    </citation>
    <scope>NUCLEOTIDE SEQUENCE</scope>
    <source>
        <strain evidence="3">Singapore isolate B</strain>
    </source>
</reference>